<dbReference type="InterPro" id="IPR003593">
    <property type="entry name" value="AAA+_ATPase"/>
</dbReference>
<dbReference type="GO" id="GO:0005524">
    <property type="term" value="F:ATP binding"/>
    <property type="evidence" value="ECO:0007669"/>
    <property type="project" value="UniProtKB-KW"/>
</dbReference>
<evidence type="ECO:0000259" key="4">
    <source>
        <dbReference type="SMART" id="SM00382"/>
    </source>
</evidence>
<proteinExistence type="inferred from homology"/>
<evidence type="ECO:0000256" key="3">
    <source>
        <dbReference type="SAM" id="MobiDB-lite"/>
    </source>
</evidence>
<dbReference type="eggNOG" id="KOG0743">
    <property type="taxonomic scope" value="Eukaryota"/>
</dbReference>
<dbReference type="InterPro" id="IPR050747">
    <property type="entry name" value="Mitochondrial_chaperone_BCS1"/>
</dbReference>
<dbReference type="Pfam" id="PF00004">
    <property type="entry name" value="AAA"/>
    <property type="match status" value="1"/>
</dbReference>
<evidence type="ECO:0000256" key="1">
    <source>
        <dbReference type="ARBA" id="ARBA00007448"/>
    </source>
</evidence>
<dbReference type="Proteomes" id="UP000002630">
    <property type="component" value="Linkage Group LG02"/>
</dbReference>
<dbReference type="PROSITE" id="PS00674">
    <property type="entry name" value="AAA"/>
    <property type="match status" value="1"/>
</dbReference>
<feature type="compositionally biased region" description="Gly residues" evidence="3">
    <location>
        <begin position="363"/>
        <end position="372"/>
    </location>
</feature>
<gene>
    <name evidence="5" type="ORF">Esi_0002_0195</name>
</gene>
<keyword evidence="2" id="KW-0067">ATP-binding</keyword>
<evidence type="ECO:0000313" key="5">
    <source>
        <dbReference type="EMBL" id="CBJ48403.1"/>
    </source>
</evidence>
<dbReference type="EMBL" id="FN649727">
    <property type="protein sequence ID" value="CBJ48403.1"/>
    <property type="molecule type" value="Genomic_DNA"/>
</dbReference>
<keyword evidence="6" id="KW-1185">Reference proteome</keyword>
<accession>D7FQ71</accession>
<evidence type="ECO:0000313" key="6">
    <source>
        <dbReference type="Proteomes" id="UP000002630"/>
    </source>
</evidence>
<dbReference type="STRING" id="2880.D7FQ71"/>
<protein>
    <recommendedName>
        <fullName evidence="4">AAA+ ATPase domain-containing protein</fullName>
    </recommendedName>
</protein>
<dbReference type="InterPro" id="IPR003959">
    <property type="entry name" value="ATPase_AAA_core"/>
</dbReference>
<keyword evidence="2" id="KW-0547">Nucleotide-binding</keyword>
<name>D7FQ71_ECTSI</name>
<evidence type="ECO:0000256" key="2">
    <source>
        <dbReference type="RuleBase" id="RU003651"/>
    </source>
</evidence>
<dbReference type="InParanoid" id="D7FQ71"/>
<dbReference type="PANTHER" id="PTHR23070">
    <property type="entry name" value="BCS1 AAA-TYPE ATPASE"/>
    <property type="match status" value="1"/>
</dbReference>
<feature type="region of interest" description="Disordered" evidence="3">
    <location>
        <begin position="361"/>
        <end position="418"/>
    </location>
</feature>
<dbReference type="InterPro" id="IPR003960">
    <property type="entry name" value="ATPase_AAA_CS"/>
</dbReference>
<organism evidence="5 6">
    <name type="scientific">Ectocarpus siliculosus</name>
    <name type="common">Brown alga</name>
    <name type="synonym">Conferva siliculosa</name>
    <dbReference type="NCBI Taxonomy" id="2880"/>
    <lineage>
        <taxon>Eukaryota</taxon>
        <taxon>Sar</taxon>
        <taxon>Stramenopiles</taxon>
        <taxon>Ochrophyta</taxon>
        <taxon>PX clade</taxon>
        <taxon>Phaeophyceae</taxon>
        <taxon>Ectocarpales</taxon>
        <taxon>Ectocarpaceae</taxon>
        <taxon>Ectocarpus</taxon>
    </lineage>
</organism>
<dbReference type="FunCoup" id="D7FQ71">
    <property type="interactions" value="115"/>
</dbReference>
<dbReference type="Gene3D" id="3.40.50.300">
    <property type="entry name" value="P-loop containing nucleotide triphosphate hydrolases"/>
    <property type="match status" value="1"/>
</dbReference>
<dbReference type="InterPro" id="IPR027417">
    <property type="entry name" value="P-loop_NTPase"/>
</dbReference>
<dbReference type="SMART" id="SM00382">
    <property type="entry name" value="AAA"/>
    <property type="match status" value="1"/>
</dbReference>
<dbReference type="SUPFAM" id="SSF52540">
    <property type="entry name" value="P-loop containing nucleoside triphosphate hydrolases"/>
    <property type="match status" value="1"/>
</dbReference>
<sequence length="418" mass="45800">MLIYLPSMYSLVAAKEPPKKKGASARYPDGMVNVEGHPVKKEDSSPIIYKRYKLGDVKDFDSLFFPEKEQLLRALENFEAKRGRYAIRGYPHKLGFLLHGPPGTGKTSLIKALACRTGRHIIQVPLGRIKTNEDLMNVMFDQSFRVATQELPVPLKHENVIYVFEDVDAASKIVKARQSIINNDDSSSSSSRSCSKGDDSEEYADAYDKLDLSFSGGWGLTPHRCKLGFMGLLNVLDGVVDTPGRLVVVTTNIVDCLDPALIRPGRVDQKILLGYMRYDAALAMTKHFFPEESESLTDEQKKRLQDVFSDEAVALRRRPASNYGGGDRGELTPATMEKVLGEHEKVDDFLEALEAFALEKPASGGGGGGGGDALPKDQLGLTLSSGVAKADENVEEEEEEEGAGETPVLVPVGFKDDD</sequence>
<dbReference type="OrthoDB" id="10251412at2759"/>
<feature type="compositionally biased region" description="Acidic residues" evidence="3">
    <location>
        <begin position="393"/>
        <end position="403"/>
    </location>
</feature>
<dbReference type="EMBL" id="FN648375">
    <property type="protein sequence ID" value="CBJ48403.1"/>
    <property type="molecule type" value="Genomic_DNA"/>
</dbReference>
<comment type="similarity">
    <text evidence="1">Belongs to the AAA ATPase family. BCS1 subfamily.</text>
</comment>
<dbReference type="AlphaFoldDB" id="D7FQ71"/>
<dbReference type="GO" id="GO:0016887">
    <property type="term" value="F:ATP hydrolysis activity"/>
    <property type="evidence" value="ECO:0007669"/>
    <property type="project" value="InterPro"/>
</dbReference>
<reference evidence="5 6" key="1">
    <citation type="journal article" date="2010" name="Nature">
        <title>The Ectocarpus genome and the independent evolution of multicellularity in brown algae.</title>
        <authorList>
            <person name="Cock J.M."/>
            <person name="Sterck L."/>
            <person name="Rouze P."/>
            <person name="Scornet D."/>
            <person name="Allen A.E."/>
            <person name="Amoutzias G."/>
            <person name="Anthouard V."/>
            <person name="Artiguenave F."/>
            <person name="Aury J.M."/>
            <person name="Badger J.H."/>
            <person name="Beszteri B."/>
            <person name="Billiau K."/>
            <person name="Bonnet E."/>
            <person name="Bothwell J.H."/>
            <person name="Bowler C."/>
            <person name="Boyen C."/>
            <person name="Brownlee C."/>
            <person name="Carrano C.J."/>
            <person name="Charrier B."/>
            <person name="Cho G.Y."/>
            <person name="Coelho S.M."/>
            <person name="Collen J."/>
            <person name="Corre E."/>
            <person name="Da Silva C."/>
            <person name="Delage L."/>
            <person name="Delaroque N."/>
            <person name="Dittami S.M."/>
            <person name="Doulbeau S."/>
            <person name="Elias M."/>
            <person name="Farnham G."/>
            <person name="Gachon C.M."/>
            <person name="Gschloessl B."/>
            <person name="Heesch S."/>
            <person name="Jabbari K."/>
            <person name="Jubin C."/>
            <person name="Kawai H."/>
            <person name="Kimura K."/>
            <person name="Kloareg B."/>
            <person name="Kupper F.C."/>
            <person name="Lang D."/>
            <person name="Le Bail A."/>
            <person name="Leblanc C."/>
            <person name="Lerouge P."/>
            <person name="Lohr M."/>
            <person name="Lopez P.J."/>
            <person name="Martens C."/>
            <person name="Maumus F."/>
            <person name="Michel G."/>
            <person name="Miranda-Saavedra D."/>
            <person name="Morales J."/>
            <person name="Moreau H."/>
            <person name="Motomura T."/>
            <person name="Nagasato C."/>
            <person name="Napoli C.A."/>
            <person name="Nelson D.R."/>
            <person name="Nyvall-Collen P."/>
            <person name="Peters A.F."/>
            <person name="Pommier C."/>
            <person name="Potin P."/>
            <person name="Poulain J."/>
            <person name="Quesneville H."/>
            <person name="Read B."/>
            <person name="Rensing S.A."/>
            <person name="Ritter A."/>
            <person name="Rousvoal S."/>
            <person name="Samanta M."/>
            <person name="Samson G."/>
            <person name="Schroeder D.C."/>
            <person name="Segurens B."/>
            <person name="Strittmatter M."/>
            <person name="Tonon T."/>
            <person name="Tregear J.W."/>
            <person name="Valentin K."/>
            <person name="von Dassow P."/>
            <person name="Yamagishi T."/>
            <person name="Van de Peer Y."/>
            <person name="Wincker P."/>
        </authorList>
    </citation>
    <scope>NUCLEOTIDE SEQUENCE [LARGE SCALE GENOMIC DNA]</scope>
    <source>
        <strain evidence="6">Ec32 / CCAP1310/4</strain>
    </source>
</reference>
<feature type="domain" description="AAA+ ATPase" evidence="4">
    <location>
        <begin position="92"/>
        <end position="277"/>
    </location>
</feature>